<dbReference type="EMBL" id="ML996687">
    <property type="protein sequence ID" value="KAF2405147.1"/>
    <property type="molecule type" value="Genomic_DNA"/>
</dbReference>
<evidence type="ECO:0000313" key="5">
    <source>
        <dbReference type="EMBL" id="KAF2405147.1"/>
    </source>
</evidence>
<dbReference type="Gene3D" id="1.25.40.10">
    <property type="entry name" value="Tetratricopeptide repeat domain"/>
    <property type="match status" value="1"/>
</dbReference>
<keyword evidence="2 4" id="KW-0813">Transport</keyword>
<dbReference type="GO" id="GO:0031201">
    <property type="term" value="C:SNARE complex"/>
    <property type="evidence" value="ECO:0007669"/>
    <property type="project" value="TreeGrafter"/>
</dbReference>
<evidence type="ECO:0000256" key="2">
    <source>
        <dbReference type="ARBA" id="ARBA00022448"/>
    </source>
</evidence>
<evidence type="ECO:0000256" key="1">
    <source>
        <dbReference type="ARBA" id="ARBA00010050"/>
    </source>
</evidence>
<proteinExistence type="inferred from homology"/>
<accession>A0A6G1IAS8</accession>
<organism evidence="5 6">
    <name type="scientific">Trichodelitschia bisporula</name>
    <dbReference type="NCBI Taxonomy" id="703511"/>
    <lineage>
        <taxon>Eukaryota</taxon>
        <taxon>Fungi</taxon>
        <taxon>Dikarya</taxon>
        <taxon>Ascomycota</taxon>
        <taxon>Pezizomycotina</taxon>
        <taxon>Dothideomycetes</taxon>
        <taxon>Dothideomycetes incertae sedis</taxon>
        <taxon>Phaeotrichales</taxon>
        <taxon>Phaeotrichaceae</taxon>
        <taxon>Trichodelitschia</taxon>
    </lineage>
</organism>
<dbReference type="Proteomes" id="UP000799640">
    <property type="component" value="Unassembled WGS sequence"/>
</dbReference>
<dbReference type="PRINTS" id="PR00448">
    <property type="entry name" value="NSFATTACHMNT"/>
</dbReference>
<keyword evidence="4" id="KW-0472">Membrane</keyword>
<dbReference type="GO" id="GO:0035494">
    <property type="term" value="P:SNARE complex disassembly"/>
    <property type="evidence" value="ECO:0007669"/>
    <property type="project" value="TreeGrafter"/>
</dbReference>
<comment type="similarity">
    <text evidence="1 4">Belongs to the SNAP family.</text>
</comment>
<name>A0A6G1IAS8_9PEZI</name>
<dbReference type="GO" id="GO:0005774">
    <property type="term" value="C:vacuolar membrane"/>
    <property type="evidence" value="ECO:0007669"/>
    <property type="project" value="TreeGrafter"/>
</dbReference>
<evidence type="ECO:0000313" key="6">
    <source>
        <dbReference type="Proteomes" id="UP000799640"/>
    </source>
</evidence>
<evidence type="ECO:0000256" key="4">
    <source>
        <dbReference type="RuleBase" id="RU367013"/>
    </source>
</evidence>
<keyword evidence="6" id="KW-1185">Reference proteome</keyword>
<dbReference type="InterPro" id="IPR011990">
    <property type="entry name" value="TPR-like_helical_dom_sf"/>
</dbReference>
<dbReference type="GO" id="GO:0005483">
    <property type="term" value="F:soluble NSF attachment protein activity"/>
    <property type="evidence" value="ECO:0007669"/>
    <property type="project" value="TreeGrafter"/>
</dbReference>
<dbReference type="SUPFAM" id="SSF48452">
    <property type="entry name" value="TPR-like"/>
    <property type="match status" value="1"/>
</dbReference>
<dbReference type="InterPro" id="IPR000744">
    <property type="entry name" value="NSF_attach"/>
</dbReference>
<keyword evidence="4" id="KW-0931">ER-Golgi transport</keyword>
<dbReference type="PANTHER" id="PTHR13768:SF8">
    <property type="entry name" value="ALPHA-SOLUBLE NSF ATTACHMENT PROTEIN"/>
    <property type="match status" value="1"/>
</dbReference>
<keyword evidence="3 4" id="KW-0653">Protein transport</keyword>
<comment type="subcellular location">
    <subcellularLocation>
        <location evidence="4">Membrane</location>
        <topology evidence="4">Peripheral membrane protein</topology>
    </subcellularLocation>
</comment>
<sequence>MSNGETLLRKAEKALQSGGLFNFTPKEQRLENAAEAFNDAANAFKMDRDLAKAGQTYEREAAVRTEIKQHIDAANALNEAFKCYRQTAPVEAARVLEASVAAFREGKNARRAAAQFETLAKLYEELGETERARTAYQQAGTFYRDENQEATANKSLLKYAELSAIAKEYYDAIAVFEDVAKSNIANNLLRFSVKDHLFKAGVCHLATNDIIGAGQAFQRYAEIDKTFLTTREYALLQELKEAIEVPAEGQRIRQSEPLRLLEGNNDWKNRRHPPGIGRGL</sequence>
<reference evidence="5" key="1">
    <citation type="journal article" date="2020" name="Stud. Mycol.">
        <title>101 Dothideomycetes genomes: a test case for predicting lifestyles and emergence of pathogens.</title>
        <authorList>
            <person name="Haridas S."/>
            <person name="Albert R."/>
            <person name="Binder M."/>
            <person name="Bloem J."/>
            <person name="Labutti K."/>
            <person name="Salamov A."/>
            <person name="Andreopoulos B."/>
            <person name="Baker S."/>
            <person name="Barry K."/>
            <person name="Bills G."/>
            <person name="Bluhm B."/>
            <person name="Cannon C."/>
            <person name="Castanera R."/>
            <person name="Culley D."/>
            <person name="Daum C."/>
            <person name="Ezra D."/>
            <person name="Gonzalez J."/>
            <person name="Henrissat B."/>
            <person name="Kuo A."/>
            <person name="Liang C."/>
            <person name="Lipzen A."/>
            <person name="Lutzoni F."/>
            <person name="Magnuson J."/>
            <person name="Mondo S."/>
            <person name="Nolan M."/>
            <person name="Ohm R."/>
            <person name="Pangilinan J."/>
            <person name="Park H.-J."/>
            <person name="Ramirez L."/>
            <person name="Alfaro M."/>
            <person name="Sun H."/>
            <person name="Tritt A."/>
            <person name="Yoshinaga Y."/>
            <person name="Zwiers L.-H."/>
            <person name="Turgeon B."/>
            <person name="Goodwin S."/>
            <person name="Spatafora J."/>
            <person name="Crous P."/>
            <person name="Grigoriev I."/>
        </authorList>
    </citation>
    <scope>NUCLEOTIDE SEQUENCE</scope>
    <source>
        <strain evidence="5">CBS 262.69</strain>
    </source>
</reference>
<comment type="function">
    <text evidence="4">Required for vesicular transport between the endoplasmic reticulum and the Golgi apparatus.</text>
</comment>
<dbReference type="PANTHER" id="PTHR13768">
    <property type="entry name" value="SOLUBLE NSF ATTACHMENT PROTEIN SNAP"/>
    <property type="match status" value="1"/>
</dbReference>
<dbReference type="Pfam" id="PF14938">
    <property type="entry name" value="SNAP"/>
    <property type="match status" value="1"/>
</dbReference>
<dbReference type="AlphaFoldDB" id="A0A6G1IAS8"/>
<gene>
    <name evidence="5" type="ORF">EJ06DRAFT_14849</name>
</gene>
<dbReference type="GO" id="GO:0006886">
    <property type="term" value="P:intracellular protein transport"/>
    <property type="evidence" value="ECO:0007669"/>
    <property type="project" value="UniProtKB-UniRule"/>
</dbReference>
<evidence type="ECO:0000256" key="3">
    <source>
        <dbReference type="ARBA" id="ARBA00022927"/>
    </source>
</evidence>
<dbReference type="GO" id="GO:0019905">
    <property type="term" value="F:syntaxin binding"/>
    <property type="evidence" value="ECO:0007669"/>
    <property type="project" value="TreeGrafter"/>
</dbReference>
<protein>
    <submittedName>
        <fullName evidence="5">Vesicular-fusion protein sec17</fullName>
    </submittedName>
</protein>
<dbReference type="CDD" id="cd15832">
    <property type="entry name" value="SNAP"/>
    <property type="match status" value="1"/>
</dbReference>
<dbReference type="OrthoDB" id="9984275at2759"/>